<dbReference type="InterPro" id="IPR036866">
    <property type="entry name" value="RibonucZ/Hydroxyglut_hydro"/>
</dbReference>
<gene>
    <name evidence="7" type="ORF">CLMAG_54580</name>
</gene>
<comment type="cofactor">
    <cofactor evidence="1">
        <name>Zn(2+)</name>
        <dbReference type="ChEBI" id="CHEBI:29105"/>
    </cofactor>
</comment>
<evidence type="ECO:0000256" key="3">
    <source>
        <dbReference type="ARBA" id="ARBA00022723"/>
    </source>
</evidence>
<evidence type="ECO:0000256" key="4">
    <source>
        <dbReference type="ARBA" id="ARBA00022801"/>
    </source>
</evidence>
<dbReference type="GO" id="GO:0102007">
    <property type="term" value="F:acyl-L-homoserine-lactone lactonohydrolase activity"/>
    <property type="evidence" value="ECO:0007669"/>
    <property type="project" value="UniProtKB-EC"/>
</dbReference>
<evidence type="ECO:0000256" key="5">
    <source>
        <dbReference type="ARBA" id="ARBA00022833"/>
    </source>
</evidence>
<sequence>MKDYSITILEYGVQKGFSNAMVYSGYHGAGETTDVTYTFNVLQNGEDVILVDTGYDGNKAENQALADGVNLTQYQNPVTVLKKIGVNPEDVKHVILTHAHWDHMGGINLFPNAKFYLQKDELTSWITTMTLPREYNTLKASISCTDLEQCVGLIRENRLVLLDGDVDNLLPGIHIRVARNGHSFASNLVVVESKGNKFVIVGDTAYVKGNIMGGRGDGVSMPNGYGVGSTYNMIHTLQHILKLAEGNINNVLIGHEVGTWEQYESTVTSDGLHIAYVVK</sequence>
<evidence type="ECO:0000259" key="6">
    <source>
        <dbReference type="SMART" id="SM00849"/>
    </source>
</evidence>
<protein>
    <submittedName>
        <fullName evidence="7">N-acyl homoserine lactonase</fullName>
        <ecNumber evidence="7">3.1.1.81</ecNumber>
    </submittedName>
</protein>
<evidence type="ECO:0000313" key="8">
    <source>
        <dbReference type="Proteomes" id="UP000076603"/>
    </source>
</evidence>
<name>A0A161W241_9CLOT</name>
<dbReference type="EMBL" id="LWAE01000010">
    <property type="protein sequence ID" value="KZL89240.1"/>
    <property type="molecule type" value="Genomic_DNA"/>
</dbReference>
<keyword evidence="4 7" id="KW-0378">Hydrolase</keyword>
<dbReference type="InterPro" id="IPR001279">
    <property type="entry name" value="Metallo-B-lactamas"/>
</dbReference>
<dbReference type="SUPFAM" id="SSF56281">
    <property type="entry name" value="Metallo-hydrolase/oxidoreductase"/>
    <property type="match status" value="1"/>
</dbReference>
<keyword evidence="3" id="KW-0479">Metal-binding</keyword>
<dbReference type="InterPro" id="IPR051013">
    <property type="entry name" value="MBL_superfamily_lactonases"/>
</dbReference>
<dbReference type="GO" id="GO:0046872">
    <property type="term" value="F:metal ion binding"/>
    <property type="evidence" value="ECO:0007669"/>
    <property type="project" value="UniProtKB-KW"/>
</dbReference>
<feature type="domain" description="Metallo-beta-lactamase" evidence="6">
    <location>
        <begin position="36"/>
        <end position="255"/>
    </location>
</feature>
<dbReference type="SMART" id="SM00849">
    <property type="entry name" value="Lactamase_B"/>
    <property type="match status" value="1"/>
</dbReference>
<dbReference type="Pfam" id="PF00753">
    <property type="entry name" value="Lactamase_B"/>
    <property type="match status" value="1"/>
</dbReference>
<reference evidence="7 8" key="1">
    <citation type="submission" date="2016-04" db="EMBL/GenBank/DDBJ databases">
        <title>Genome sequence of Clostridium magnum DSM 2767.</title>
        <authorList>
            <person name="Poehlein A."/>
            <person name="Uhlig R."/>
            <person name="Fischer R."/>
            <person name="Bahl H."/>
            <person name="Daniel R."/>
        </authorList>
    </citation>
    <scope>NUCLEOTIDE SEQUENCE [LARGE SCALE GENOMIC DNA]</scope>
    <source>
        <strain evidence="7 8">DSM 2767</strain>
    </source>
</reference>
<dbReference type="Gene3D" id="3.60.15.10">
    <property type="entry name" value="Ribonuclease Z/Hydroxyacylglutathione hydrolase-like"/>
    <property type="match status" value="1"/>
</dbReference>
<dbReference type="CDD" id="cd07729">
    <property type="entry name" value="AHL_lactonase_MBL-fold"/>
    <property type="match status" value="1"/>
</dbReference>
<dbReference type="AlphaFoldDB" id="A0A161W241"/>
<evidence type="ECO:0000313" key="7">
    <source>
        <dbReference type="EMBL" id="KZL89240.1"/>
    </source>
</evidence>
<comment type="similarity">
    <text evidence="2">Belongs to the metallo-beta-lactamase superfamily.</text>
</comment>
<dbReference type="RefSeq" id="WP_066629793.1">
    <property type="nucleotide sequence ID" value="NZ_FQXL01000075.1"/>
</dbReference>
<dbReference type="STRING" id="1121326.CLMAG_54580"/>
<keyword evidence="5" id="KW-0862">Zinc</keyword>
<dbReference type="EC" id="3.1.1.81" evidence="7"/>
<accession>A0A161W241</accession>
<dbReference type="PANTHER" id="PTHR42978">
    <property type="entry name" value="QUORUM-QUENCHING LACTONASE YTNP-RELATED-RELATED"/>
    <property type="match status" value="1"/>
</dbReference>
<evidence type="ECO:0000256" key="2">
    <source>
        <dbReference type="ARBA" id="ARBA00007749"/>
    </source>
</evidence>
<keyword evidence="8" id="KW-1185">Reference proteome</keyword>
<evidence type="ECO:0000256" key="1">
    <source>
        <dbReference type="ARBA" id="ARBA00001947"/>
    </source>
</evidence>
<proteinExistence type="inferred from homology"/>
<dbReference type="PANTHER" id="PTHR42978:SF7">
    <property type="entry name" value="METALLO-HYDROLASE RV2300C-RELATED"/>
    <property type="match status" value="1"/>
</dbReference>
<dbReference type="Proteomes" id="UP000076603">
    <property type="component" value="Unassembled WGS sequence"/>
</dbReference>
<comment type="caution">
    <text evidence="7">The sequence shown here is derived from an EMBL/GenBank/DDBJ whole genome shotgun (WGS) entry which is preliminary data.</text>
</comment>
<organism evidence="7 8">
    <name type="scientific">Clostridium magnum DSM 2767</name>
    <dbReference type="NCBI Taxonomy" id="1121326"/>
    <lineage>
        <taxon>Bacteria</taxon>
        <taxon>Bacillati</taxon>
        <taxon>Bacillota</taxon>
        <taxon>Clostridia</taxon>
        <taxon>Eubacteriales</taxon>
        <taxon>Clostridiaceae</taxon>
        <taxon>Clostridium</taxon>
    </lineage>
</organism>
<dbReference type="PATRIC" id="fig|1121326.3.peg.5527"/>
<dbReference type="OrthoDB" id="9758182at2"/>